<evidence type="ECO:0000256" key="7">
    <source>
        <dbReference type="ARBA" id="ARBA00042773"/>
    </source>
</evidence>
<dbReference type="Gene3D" id="3.30.300.30">
    <property type="match status" value="1"/>
</dbReference>
<evidence type="ECO:0000256" key="5">
    <source>
        <dbReference type="ARBA" id="ARBA00026121"/>
    </source>
</evidence>
<comment type="pathway">
    <text evidence="2">Lipid metabolism; fatty acid beta-oxidation.</text>
</comment>
<name>A0ABT5KXF6_9ALTE</name>
<dbReference type="EMBL" id="JAQQXP010000001">
    <property type="protein sequence ID" value="MDC8829458.1"/>
    <property type="molecule type" value="Genomic_DNA"/>
</dbReference>
<evidence type="ECO:0000256" key="3">
    <source>
        <dbReference type="ARBA" id="ARBA00022598"/>
    </source>
</evidence>
<dbReference type="InterPro" id="IPR042099">
    <property type="entry name" value="ANL_N_sf"/>
</dbReference>
<reference evidence="10 11" key="1">
    <citation type="submission" date="2022-10" db="EMBL/GenBank/DDBJ databases">
        <title>Alteromonas sp. chi3 Genome sequencing.</title>
        <authorList>
            <person name="Park S."/>
        </authorList>
    </citation>
    <scope>NUCLEOTIDE SEQUENCE [LARGE SCALE GENOMIC DNA]</scope>
    <source>
        <strain evidence="11">chi3</strain>
    </source>
</reference>
<comment type="subcellular location">
    <subcellularLocation>
        <location evidence="1">Membrane</location>
        <topology evidence="1">Peripheral membrane protein</topology>
    </subcellularLocation>
</comment>
<keyword evidence="4" id="KW-0472">Membrane</keyword>
<dbReference type="InterPro" id="IPR050237">
    <property type="entry name" value="ATP-dep_AMP-bd_enzyme"/>
</dbReference>
<accession>A0ABT5KXF6</accession>
<gene>
    <name evidence="10" type="ORF">OIK42_01660</name>
</gene>
<dbReference type="EC" id="6.2.1.3" evidence="5"/>
<evidence type="ECO:0000256" key="1">
    <source>
        <dbReference type="ARBA" id="ARBA00004170"/>
    </source>
</evidence>
<dbReference type="Pfam" id="PF13193">
    <property type="entry name" value="AMP-binding_C"/>
    <property type="match status" value="1"/>
</dbReference>
<dbReference type="InterPro" id="IPR045851">
    <property type="entry name" value="AMP-bd_C_sf"/>
</dbReference>
<dbReference type="PANTHER" id="PTHR43767:SF8">
    <property type="entry name" value="LONG-CHAIN-FATTY-ACID--COA LIGASE"/>
    <property type="match status" value="1"/>
</dbReference>
<comment type="caution">
    <text evidence="10">The sequence shown here is derived from an EMBL/GenBank/DDBJ whole genome shotgun (WGS) entry which is preliminary data.</text>
</comment>
<dbReference type="Gene3D" id="3.40.50.12780">
    <property type="entry name" value="N-terminal domain of ligase-like"/>
    <property type="match status" value="1"/>
</dbReference>
<proteinExistence type="predicted"/>
<protein>
    <recommendedName>
        <fullName evidence="6">Long-chain-fatty-acid--CoA ligase</fullName>
        <ecNumber evidence="5">6.2.1.3</ecNumber>
    </recommendedName>
    <alternativeName>
        <fullName evidence="7">Long-chain acyl-CoA synthetase</fullName>
    </alternativeName>
</protein>
<dbReference type="Pfam" id="PF00501">
    <property type="entry name" value="AMP-binding"/>
    <property type="match status" value="1"/>
</dbReference>
<dbReference type="InterPro" id="IPR020845">
    <property type="entry name" value="AMP-binding_CS"/>
</dbReference>
<feature type="domain" description="AMP-binding enzyme C-terminal" evidence="9">
    <location>
        <begin position="370"/>
        <end position="438"/>
    </location>
</feature>
<dbReference type="Proteomes" id="UP001218788">
    <property type="component" value="Unassembled WGS sequence"/>
</dbReference>
<evidence type="ECO:0000259" key="9">
    <source>
        <dbReference type="Pfam" id="PF13193"/>
    </source>
</evidence>
<sequence>MSNTFPLVTRQSNEHIAFLTQPIEELGLNRGVIETNQFVAHVYLLAENLPAGGYAINLCENRYLFMVGFCAAILRGDVNLLPPNKNIATQKQLSEDYQGCYIIHDGCDIDETIAAINVVGVSLTPGDEVDFAIPRIADDQLACISFTSGSTGQSKPNFKYWHTLHRSSAINYAFMVPDCPPTLYQLATMPAQHMWGLETSVLLALFSNICMSDAKPLFPQDIFDALDALPEPRMLASTPVHLRALCASGNAPQPLHSVLCATSPLTVELATEIEQAFAAPLREVYGCSEVGSMAVRRTAVETSWLKFSGLHFGQQGNTTTVTAGHLPQATVLQDVIEFQAPERFVLAGRASDLVKIAGKRGSLFHINQTLLRYKGLEDGIVFYPHAATQVTRLVGIVALKEGIKKADLLDFLKQHLDSAFIPRPLYIVDALPREANGKLLRKNIDALHTSLKKPRF</sequence>
<evidence type="ECO:0000256" key="6">
    <source>
        <dbReference type="ARBA" id="ARBA00039545"/>
    </source>
</evidence>
<dbReference type="SUPFAM" id="SSF56801">
    <property type="entry name" value="Acetyl-CoA synthetase-like"/>
    <property type="match status" value="1"/>
</dbReference>
<organism evidence="10 11">
    <name type="scientific">Alteromonas gilva</name>
    <dbReference type="NCBI Taxonomy" id="2987522"/>
    <lineage>
        <taxon>Bacteria</taxon>
        <taxon>Pseudomonadati</taxon>
        <taxon>Pseudomonadota</taxon>
        <taxon>Gammaproteobacteria</taxon>
        <taxon>Alteromonadales</taxon>
        <taxon>Alteromonadaceae</taxon>
        <taxon>Alteromonas/Salinimonas group</taxon>
        <taxon>Alteromonas</taxon>
    </lineage>
</organism>
<dbReference type="InterPro" id="IPR000873">
    <property type="entry name" value="AMP-dep_synth/lig_dom"/>
</dbReference>
<evidence type="ECO:0000256" key="4">
    <source>
        <dbReference type="ARBA" id="ARBA00023136"/>
    </source>
</evidence>
<evidence type="ECO:0000313" key="10">
    <source>
        <dbReference type="EMBL" id="MDC8829458.1"/>
    </source>
</evidence>
<evidence type="ECO:0000313" key="11">
    <source>
        <dbReference type="Proteomes" id="UP001218788"/>
    </source>
</evidence>
<feature type="domain" description="AMP-dependent synthetase/ligase" evidence="8">
    <location>
        <begin position="124"/>
        <end position="295"/>
    </location>
</feature>
<dbReference type="PANTHER" id="PTHR43767">
    <property type="entry name" value="LONG-CHAIN-FATTY-ACID--COA LIGASE"/>
    <property type="match status" value="1"/>
</dbReference>
<evidence type="ECO:0000259" key="8">
    <source>
        <dbReference type="Pfam" id="PF00501"/>
    </source>
</evidence>
<dbReference type="InterPro" id="IPR025110">
    <property type="entry name" value="AMP-bd_C"/>
</dbReference>
<dbReference type="RefSeq" id="WP_273637821.1">
    <property type="nucleotide sequence ID" value="NZ_JAQQXP010000001.1"/>
</dbReference>
<evidence type="ECO:0000256" key="2">
    <source>
        <dbReference type="ARBA" id="ARBA00005005"/>
    </source>
</evidence>
<dbReference type="PROSITE" id="PS00455">
    <property type="entry name" value="AMP_BINDING"/>
    <property type="match status" value="1"/>
</dbReference>
<keyword evidence="11" id="KW-1185">Reference proteome</keyword>
<keyword evidence="3" id="KW-0436">Ligase</keyword>